<dbReference type="InterPro" id="IPR011066">
    <property type="entry name" value="MscS_channel_C_sf"/>
</dbReference>
<dbReference type="InterPro" id="IPR049142">
    <property type="entry name" value="MS_channel_1st"/>
</dbReference>
<feature type="domain" description="Mechanosensitive ion channel MscS C-terminal" evidence="11">
    <location>
        <begin position="677"/>
        <end position="764"/>
    </location>
</feature>
<dbReference type="Proteomes" id="UP000248311">
    <property type="component" value="Unassembled WGS sequence"/>
</dbReference>
<dbReference type="InterPro" id="IPR006685">
    <property type="entry name" value="MscS_channel_2nd"/>
</dbReference>
<dbReference type="RefSeq" id="WP_245904742.1">
    <property type="nucleotide sequence ID" value="NZ_QJTE01000002.1"/>
</dbReference>
<feature type="domain" description="Mechanosensitive ion channel transmembrane helices 2/3" evidence="12">
    <location>
        <begin position="567"/>
        <end position="605"/>
    </location>
</feature>
<feature type="compositionally biased region" description="Acidic residues" evidence="7">
    <location>
        <begin position="343"/>
        <end position="355"/>
    </location>
</feature>
<protein>
    <submittedName>
        <fullName evidence="14">Small-conductance mechanosensitive channel</fullName>
    </submittedName>
</protein>
<reference evidence="14 15" key="1">
    <citation type="submission" date="2018-06" db="EMBL/GenBank/DDBJ databases">
        <title>Genomic Encyclopedia of Type Strains, Phase III (KMG-III): the genomes of soil and plant-associated and newly described type strains.</title>
        <authorList>
            <person name="Whitman W."/>
        </authorList>
    </citation>
    <scope>NUCLEOTIDE SEQUENCE [LARGE SCALE GENOMIC DNA]</scope>
    <source>
        <strain evidence="14 15">CECT 9025</strain>
    </source>
</reference>
<dbReference type="SUPFAM" id="SSF50182">
    <property type="entry name" value="Sm-like ribonucleoproteins"/>
    <property type="match status" value="1"/>
</dbReference>
<keyword evidence="5 8" id="KW-1133">Transmembrane helix</keyword>
<keyword evidence="9" id="KW-0732">Signal</keyword>
<dbReference type="GO" id="GO:0008381">
    <property type="term" value="F:mechanosensitive monoatomic ion channel activity"/>
    <property type="evidence" value="ECO:0007669"/>
    <property type="project" value="InterPro"/>
</dbReference>
<feature type="transmembrane region" description="Helical" evidence="8">
    <location>
        <begin position="292"/>
        <end position="309"/>
    </location>
</feature>
<feature type="signal peptide" evidence="9">
    <location>
        <begin position="1"/>
        <end position="23"/>
    </location>
</feature>
<dbReference type="SUPFAM" id="SSF82861">
    <property type="entry name" value="Mechanosensitive channel protein MscS (YggB), transmembrane region"/>
    <property type="match status" value="1"/>
</dbReference>
<dbReference type="Gene3D" id="1.10.287.1260">
    <property type="match status" value="1"/>
</dbReference>
<feature type="region of interest" description="Disordered" evidence="7">
    <location>
        <begin position="329"/>
        <end position="384"/>
    </location>
</feature>
<evidence type="ECO:0000256" key="5">
    <source>
        <dbReference type="ARBA" id="ARBA00022989"/>
    </source>
</evidence>
<dbReference type="PANTHER" id="PTHR30460">
    <property type="entry name" value="MODERATE CONDUCTANCE MECHANOSENSITIVE CHANNEL YBIO"/>
    <property type="match status" value="1"/>
</dbReference>
<feature type="chain" id="PRO_5016293303" evidence="9">
    <location>
        <begin position="24"/>
        <end position="813"/>
    </location>
</feature>
<proteinExistence type="inferred from homology"/>
<feature type="domain" description="Moderate conductance mechanosensitive channel YbiO-like transmembrane helix 1" evidence="13">
    <location>
        <begin position="427"/>
        <end position="505"/>
    </location>
</feature>
<dbReference type="GO" id="GO:0005886">
    <property type="term" value="C:plasma membrane"/>
    <property type="evidence" value="ECO:0007669"/>
    <property type="project" value="UniProtKB-SubCell"/>
</dbReference>
<dbReference type="InterPro" id="IPR011014">
    <property type="entry name" value="MscS_channel_TM-2"/>
</dbReference>
<dbReference type="InterPro" id="IPR057485">
    <property type="entry name" value="YbiO-like_TM1"/>
</dbReference>
<evidence type="ECO:0000256" key="6">
    <source>
        <dbReference type="ARBA" id="ARBA00023136"/>
    </source>
</evidence>
<evidence type="ECO:0000313" key="15">
    <source>
        <dbReference type="Proteomes" id="UP000248311"/>
    </source>
</evidence>
<dbReference type="InterPro" id="IPR049278">
    <property type="entry name" value="MS_channel_C"/>
</dbReference>
<dbReference type="Gene3D" id="2.30.30.60">
    <property type="match status" value="1"/>
</dbReference>
<feature type="transmembrane region" description="Helical" evidence="8">
    <location>
        <begin position="258"/>
        <end position="280"/>
    </location>
</feature>
<sequence length="813" mass="86208">MKPVARALLLLALLLPIAQGAWAQSVLAPSAQQSEAADPQAPADPMAALLSVLQDDAAREKLIAELQQAGADTAEAAAAPDEEVPVLSLARQLAVVTQGVAEGVAAQAQGLWATLRSIPDAFTGLGNWDVGLVAELLGDLVVVIAVTVAVFVLLRRSALPLYRRLGARARSASWGRRILIFLGAETVDLVTVLAAWALGYAAMLVGFGDYGEIGLRQVLYLNAFLVVEGIKVVLRLVLSPATGDMRPLPLADRPAQLIYRLLAMVVTLTGYGQLLLVPVLNANTSLAAGRSLSALISMIVLLVVSLSVLRHRRAVAGWLLEQGRTPVPPGAEPVVADPLAEGPEGEAEDASAEEEPVMRPLSQTPGTASFEGPPAPEDEAPSYRPSRSGAFATLALNWHWLALAWLAFIGVTILTRPPGAVAQAIGASGRVVLVVVVGLIVSGLLGRAIARGLYLPDHVKARLPLLERRLNGFVPRVLMVLRVLIAVVVVAVVLDTLSIVDTSGWLQSRVGLRLSAGVLSVGAIILASFVLWLGLSSWVDYRLNPDFGSVPTAREQTLLTLLRNAATIAIVVLTLMFALSQIGLDIAPLLASAGVLGLAIGFGAQKLVQDIITGIFIQFENAINVGDVVTAGGITGVVEKLTVRSVSLRDLQGLYHLIPFSSVDLVSNYTRDFSYYVLDMGVAYREDVGEAKQALFDAFDELQKDPENGPFLTSELEWFGLDAFGDSAVVLKCRIKTLPGKQWGVGRAYNEIVKRIFDERGIEIPFPHQTLYFGETKAGRTQTLHLAQDGATGGAEADRDSSAGDEAPGAQPG</sequence>
<name>A0A318SYW0_9RHOB</name>
<comment type="subcellular location">
    <subcellularLocation>
        <location evidence="1">Cell membrane</location>
        <topology evidence="1">Multi-pass membrane protein</topology>
    </subcellularLocation>
</comment>
<dbReference type="InterPro" id="IPR045276">
    <property type="entry name" value="YbiO_bact"/>
</dbReference>
<dbReference type="AlphaFoldDB" id="A0A318SYW0"/>
<feature type="transmembrane region" description="Helical" evidence="8">
    <location>
        <begin position="470"/>
        <end position="494"/>
    </location>
</feature>
<dbReference type="InterPro" id="IPR010920">
    <property type="entry name" value="LSM_dom_sf"/>
</dbReference>
<evidence type="ECO:0000256" key="8">
    <source>
        <dbReference type="SAM" id="Phobius"/>
    </source>
</evidence>
<evidence type="ECO:0000256" key="3">
    <source>
        <dbReference type="ARBA" id="ARBA00022475"/>
    </source>
</evidence>
<comment type="caution">
    <text evidence="14">The sequence shown here is derived from an EMBL/GenBank/DDBJ whole genome shotgun (WGS) entry which is preliminary data.</text>
</comment>
<feature type="transmembrane region" description="Helical" evidence="8">
    <location>
        <begin position="427"/>
        <end position="449"/>
    </location>
</feature>
<dbReference type="Pfam" id="PF21082">
    <property type="entry name" value="MS_channel_3rd"/>
    <property type="match status" value="1"/>
</dbReference>
<dbReference type="Pfam" id="PF25392">
    <property type="entry name" value="MS_channel_TM1"/>
    <property type="match status" value="1"/>
</dbReference>
<gene>
    <name evidence="14" type="ORF">DFP88_102762</name>
</gene>
<dbReference type="SUPFAM" id="SSF82689">
    <property type="entry name" value="Mechanosensitive channel protein MscS (YggB), C-terminal domain"/>
    <property type="match status" value="1"/>
</dbReference>
<feature type="transmembrane region" description="Helical" evidence="8">
    <location>
        <begin position="132"/>
        <end position="154"/>
    </location>
</feature>
<accession>A0A318SYW0</accession>
<feature type="transmembrane region" description="Helical" evidence="8">
    <location>
        <begin position="514"/>
        <end position="539"/>
    </location>
</feature>
<evidence type="ECO:0000313" key="14">
    <source>
        <dbReference type="EMBL" id="PYE84957.1"/>
    </source>
</evidence>
<feature type="transmembrane region" description="Helical" evidence="8">
    <location>
        <begin position="560"/>
        <end position="580"/>
    </location>
</feature>
<feature type="transmembrane region" description="Helical" evidence="8">
    <location>
        <begin position="218"/>
        <end position="238"/>
    </location>
</feature>
<evidence type="ECO:0000259" key="11">
    <source>
        <dbReference type="Pfam" id="PF21082"/>
    </source>
</evidence>
<dbReference type="Gene3D" id="3.30.70.100">
    <property type="match status" value="1"/>
</dbReference>
<evidence type="ECO:0000259" key="12">
    <source>
        <dbReference type="Pfam" id="PF21088"/>
    </source>
</evidence>
<feature type="domain" description="Mechanosensitive ion channel MscS" evidence="10">
    <location>
        <begin position="607"/>
        <end position="671"/>
    </location>
</feature>
<evidence type="ECO:0000256" key="9">
    <source>
        <dbReference type="SAM" id="SignalP"/>
    </source>
</evidence>
<organism evidence="14 15">
    <name type="scientific">Pseudoroseicyclus aestuarii</name>
    <dbReference type="NCBI Taxonomy" id="1795041"/>
    <lineage>
        <taxon>Bacteria</taxon>
        <taxon>Pseudomonadati</taxon>
        <taxon>Pseudomonadota</taxon>
        <taxon>Alphaproteobacteria</taxon>
        <taxon>Rhodobacterales</taxon>
        <taxon>Paracoccaceae</taxon>
        <taxon>Pseudoroseicyclus</taxon>
    </lineage>
</organism>
<feature type="region of interest" description="Disordered" evidence="7">
    <location>
        <begin position="787"/>
        <end position="813"/>
    </location>
</feature>
<dbReference type="PANTHER" id="PTHR30460:SF0">
    <property type="entry name" value="MODERATE CONDUCTANCE MECHANOSENSITIVE CHANNEL YBIO"/>
    <property type="match status" value="1"/>
</dbReference>
<evidence type="ECO:0000259" key="10">
    <source>
        <dbReference type="Pfam" id="PF00924"/>
    </source>
</evidence>
<dbReference type="InterPro" id="IPR023408">
    <property type="entry name" value="MscS_beta-dom_sf"/>
</dbReference>
<keyword evidence="15" id="KW-1185">Reference proteome</keyword>
<evidence type="ECO:0000256" key="7">
    <source>
        <dbReference type="SAM" id="MobiDB-lite"/>
    </source>
</evidence>
<evidence type="ECO:0000256" key="1">
    <source>
        <dbReference type="ARBA" id="ARBA00004651"/>
    </source>
</evidence>
<dbReference type="Pfam" id="PF21088">
    <property type="entry name" value="MS_channel_1st"/>
    <property type="match status" value="1"/>
</dbReference>
<dbReference type="Pfam" id="PF00924">
    <property type="entry name" value="MS_channel_2nd"/>
    <property type="match status" value="1"/>
</dbReference>
<dbReference type="EMBL" id="QJTE01000002">
    <property type="protein sequence ID" value="PYE84957.1"/>
    <property type="molecule type" value="Genomic_DNA"/>
</dbReference>
<comment type="similarity">
    <text evidence="2">Belongs to the MscS (TC 1.A.23) family.</text>
</comment>
<keyword evidence="3" id="KW-1003">Cell membrane</keyword>
<feature type="transmembrane region" description="Helical" evidence="8">
    <location>
        <begin position="178"/>
        <end position="198"/>
    </location>
</feature>
<evidence type="ECO:0000256" key="4">
    <source>
        <dbReference type="ARBA" id="ARBA00022692"/>
    </source>
</evidence>
<keyword evidence="6 8" id="KW-0472">Membrane</keyword>
<evidence type="ECO:0000256" key="2">
    <source>
        <dbReference type="ARBA" id="ARBA00008017"/>
    </source>
</evidence>
<feature type="transmembrane region" description="Helical" evidence="8">
    <location>
        <begin position="394"/>
        <end position="415"/>
    </location>
</feature>
<keyword evidence="4 8" id="KW-0812">Transmembrane</keyword>
<evidence type="ECO:0000259" key="13">
    <source>
        <dbReference type="Pfam" id="PF25392"/>
    </source>
</evidence>